<dbReference type="EMBL" id="GGEC01065277">
    <property type="protein sequence ID" value="MBX45761.1"/>
    <property type="molecule type" value="Transcribed_RNA"/>
</dbReference>
<proteinExistence type="predicted"/>
<reference evidence="1" key="1">
    <citation type="submission" date="2018-02" db="EMBL/GenBank/DDBJ databases">
        <title>Rhizophora mucronata_Transcriptome.</title>
        <authorList>
            <person name="Meera S.P."/>
            <person name="Sreeshan A."/>
            <person name="Augustine A."/>
        </authorList>
    </citation>
    <scope>NUCLEOTIDE SEQUENCE</scope>
    <source>
        <tissue evidence="1">Leaf</tissue>
    </source>
</reference>
<name>A0A2P2NTP8_RHIMU</name>
<dbReference type="AlphaFoldDB" id="A0A2P2NTP8"/>
<sequence>MYGYIQIGCKKGKAYIHINEHEYEHEQDFHLFSYFTILF</sequence>
<accession>A0A2P2NTP8</accession>
<organism evidence="1">
    <name type="scientific">Rhizophora mucronata</name>
    <name type="common">Asiatic mangrove</name>
    <dbReference type="NCBI Taxonomy" id="61149"/>
    <lineage>
        <taxon>Eukaryota</taxon>
        <taxon>Viridiplantae</taxon>
        <taxon>Streptophyta</taxon>
        <taxon>Embryophyta</taxon>
        <taxon>Tracheophyta</taxon>
        <taxon>Spermatophyta</taxon>
        <taxon>Magnoliopsida</taxon>
        <taxon>eudicotyledons</taxon>
        <taxon>Gunneridae</taxon>
        <taxon>Pentapetalae</taxon>
        <taxon>rosids</taxon>
        <taxon>fabids</taxon>
        <taxon>Malpighiales</taxon>
        <taxon>Rhizophoraceae</taxon>
        <taxon>Rhizophora</taxon>
    </lineage>
</organism>
<evidence type="ECO:0000313" key="1">
    <source>
        <dbReference type="EMBL" id="MBX45761.1"/>
    </source>
</evidence>
<protein>
    <submittedName>
        <fullName evidence="1">Uncharacterized protein</fullName>
    </submittedName>
</protein>